<dbReference type="SMART" id="SM00409">
    <property type="entry name" value="IG"/>
    <property type="match status" value="3"/>
</dbReference>
<dbReference type="AlphaFoldDB" id="A0A8C3HTS6"/>
<dbReference type="InterPro" id="IPR013783">
    <property type="entry name" value="Ig-like_fold"/>
</dbReference>
<dbReference type="Gene3D" id="2.60.40.10">
    <property type="entry name" value="Immunoglobulins"/>
    <property type="match status" value="3"/>
</dbReference>
<organism evidence="6 7">
    <name type="scientific">Chrysemys picta bellii</name>
    <name type="common">Western painted turtle</name>
    <name type="synonym">Emys bellii</name>
    <dbReference type="NCBI Taxonomy" id="8478"/>
    <lineage>
        <taxon>Eukaryota</taxon>
        <taxon>Metazoa</taxon>
        <taxon>Chordata</taxon>
        <taxon>Craniata</taxon>
        <taxon>Vertebrata</taxon>
        <taxon>Euteleostomi</taxon>
        <taxon>Archelosauria</taxon>
        <taxon>Testudinata</taxon>
        <taxon>Testudines</taxon>
        <taxon>Cryptodira</taxon>
        <taxon>Durocryptodira</taxon>
        <taxon>Testudinoidea</taxon>
        <taxon>Emydidae</taxon>
        <taxon>Chrysemys</taxon>
    </lineage>
</organism>
<evidence type="ECO:0000256" key="4">
    <source>
        <dbReference type="SAM" id="MobiDB-lite"/>
    </source>
</evidence>
<feature type="region of interest" description="Disordered" evidence="4">
    <location>
        <begin position="466"/>
        <end position="504"/>
    </location>
</feature>
<dbReference type="SMART" id="SM00408">
    <property type="entry name" value="IGc2"/>
    <property type="match status" value="3"/>
</dbReference>
<dbReference type="PROSITE" id="PS50835">
    <property type="entry name" value="IG_LIKE"/>
    <property type="match status" value="2"/>
</dbReference>
<feature type="domain" description="Ig-like" evidence="5">
    <location>
        <begin position="370"/>
        <end position="437"/>
    </location>
</feature>
<dbReference type="InterPro" id="IPR003598">
    <property type="entry name" value="Ig_sub2"/>
</dbReference>
<evidence type="ECO:0000256" key="2">
    <source>
        <dbReference type="ARBA" id="ARBA00023157"/>
    </source>
</evidence>
<dbReference type="PROSITE" id="PS51257">
    <property type="entry name" value="PROKAR_LIPOPROTEIN"/>
    <property type="match status" value="1"/>
</dbReference>
<dbReference type="Proteomes" id="UP000694380">
    <property type="component" value="Unplaced"/>
</dbReference>
<dbReference type="InterPro" id="IPR036179">
    <property type="entry name" value="Ig-like_dom_sf"/>
</dbReference>
<dbReference type="SUPFAM" id="SSF48726">
    <property type="entry name" value="Immunoglobulin"/>
    <property type="match status" value="3"/>
</dbReference>
<keyword evidence="2" id="KW-1015">Disulfide bond</keyword>
<dbReference type="PANTHER" id="PTHR11738">
    <property type="entry name" value="MHC CLASS I NK CELL RECEPTOR"/>
    <property type="match status" value="1"/>
</dbReference>
<dbReference type="FunFam" id="2.60.40.10:FF:000049">
    <property type="entry name" value="Leukocyte immunoglobulin-like receptor subfamily B member 1"/>
    <property type="match status" value="3"/>
</dbReference>
<evidence type="ECO:0000313" key="7">
    <source>
        <dbReference type="Proteomes" id="UP000694380"/>
    </source>
</evidence>
<evidence type="ECO:0000313" key="6">
    <source>
        <dbReference type="Ensembl" id="ENSCPBP00000023407.1"/>
    </source>
</evidence>
<evidence type="ECO:0000256" key="1">
    <source>
        <dbReference type="ARBA" id="ARBA00022729"/>
    </source>
</evidence>
<feature type="region of interest" description="Disordered" evidence="4">
    <location>
        <begin position="259"/>
        <end position="280"/>
    </location>
</feature>
<evidence type="ECO:0000256" key="3">
    <source>
        <dbReference type="ARBA" id="ARBA00023319"/>
    </source>
</evidence>
<dbReference type="InterPro" id="IPR007110">
    <property type="entry name" value="Ig-like_dom"/>
</dbReference>
<evidence type="ECO:0000259" key="5">
    <source>
        <dbReference type="PROSITE" id="PS50835"/>
    </source>
</evidence>
<feature type="domain" description="Ig-like" evidence="5">
    <location>
        <begin position="70"/>
        <end position="156"/>
    </location>
</feature>
<keyword evidence="7" id="KW-1185">Reference proteome</keyword>
<proteinExistence type="predicted"/>
<reference evidence="6" key="2">
    <citation type="submission" date="2025-09" db="UniProtKB">
        <authorList>
            <consortium name="Ensembl"/>
        </authorList>
    </citation>
    <scope>IDENTIFICATION</scope>
</reference>
<reference evidence="6" key="1">
    <citation type="submission" date="2025-08" db="UniProtKB">
        <authorList>
            <consortium name="Ensembl"/>
        </authorList>
    </citation>
    <scope>IDENTIFICATION</scope>
</reference>
<keyword evidence="3" id="KW-0393">Immunoglobulin domain</keyword>
<dbReference type="InterPro" id="IPR003599">
    <property type="entry name" value="Ig_sub"/>
</dbReference>
<dbReference type="Ensembl" id="ENSCPBT00000027578.1">
    <property type="protein sequence ID" value="ENSCPBP00000023407.1"/>
    <property type="gene ID" value="ENSCPBG00000016636.1"/>
</dbReference>
<dbReference type="PANTHER" id="PTHR11738:SF186">
    <property type="entry name" value="OSTEOCLAST-ASSOCIATED IMMUNOGLOBULIN-LIKE RECEPTOR"/>
    <property type="match status" value="1"/>
</dbReference>
<name>A0A8C3HTS6_CHRPI</name>
<dbReference type="InterPro" id="IPR050412">
    <property type="entry name" value="Ig-like_Receptors_ImmuneReg"/>
</dbReference>
<dbReference type="GeneTree" id="ENSGT01150000286974"/>
<accession>A0A8C3HTS6</accession>
<dbReference type="Pfam" id="PF13895">
    <property type="entry name" value="Ig_2"/>
    <property type="match status" value="3"/>
</dbReference>
<sequence length="645" mass="68873">MQIYTRCKICVCVPWSFVLLLSGCCLNAATFKFKEGVFKRRCSLLTPKALSMSNLIVLGLASTGREFLKPTIWVSPSRVVALGGSVTIRCAGRCPGMEFFLHKAGDPNPQVWTVPDGTVAEFPIPSVGREDGGSYTCDYRSIADQSRSSHPSDPVEIIVGLGEPSYPKPNISLLSPSGGVSLGGSVAVQCRAQCQGVRFVLNKEGRHFQPVDSNGFEVVFPISNVSREHGGSYSCSYHSRSEPFGVSYPSDPVELVVRGEGPGSASPFPAPPPARSSRGLGANGTLRARLFLYKGGIKIWELDRGMLWILGSSGRSSQQSLGSRRGSSGWVFSQGPRLWDRAARTGRSDCAGVCLTPCLLLTAETYYPKPSISLRPSGGVALGGAVTIRCRGWYQNVRFLLYKDGNPNAVQYAEPAGDLAEFPISNVSRRDAGSYSCYYHHKWYPFIWSYPSDPVELVVAGEGPGSVSPIPAPHPAGPSGQRHVQGRKQAQAPRISGPPQLPPRTLPPTCTLTAQNLIHTPPESPTRTPDLPPAPCLLTAPSRTSLPLLRPPGPLTLLSTACRGGGAGGGAPDCRCERPAGDLRMRGGREGGRECSQLQGRGGGVSPAVGAPCKWHHPAGCPVSRARSAWGGESRHLQIPPGRYF</sequence>
<dbReference type="GO" id="GO:0002764">
    <property type="term" value="P:immune response-regulating signaling pathway"/>
    <property type="evidence" value="ECO:0007669"/>
    <property type="project" value="TreeGrafter"/>
</dbReference>
<keyword evidence="1" id="KW-0732">Signal</keyword>
<protein>
    <recommendedName>
        <fullName evidence="5">Ig-like domain-containing protein</fullName>
    </recommendedName>
</protein>